<evidence type="ECO:0008006" key="3">
    <source>
        <dbReference type="Google" id="ProtNLM"/>
    </source>
</evidence>
<reference evidence="1" key="1">
    <citation type="submission" date="2019-04" db="EMBL/GenBank/DDBJ databases">
        <authorList>
            <consortium name="Science for Life Laboratories"/>
        </authorList>
    </citation>
    <scope>NUCLEOTIDE SEQUENCE</scope>
    <source>
        <strain evidence="1">MBLW1</strain>
    </source>
</reference>
<dbReference type="Proteomes" id="UP000464378">
    <property type="component" value="Chromosome"/>
</dbReference>
<dbReference type="RefSeq" id="WP_162659531.1">
    <property type="nucleotide sequence ID" value="NZ_LR593887.1"/>
</dbReference>
<dbReference type="EMBL" id="LR586016">
    <property type="protein sequence ID" value="VIP04446.1"/>
    <property type="molecule type" value="Genomic_DNA"/>
</dbReference>
<accession>A0A6C2YSL3</accession>
<dbReference type="KEGG" id="tim:GMBLW1_47470"/>
<protein>
    <recommendedName>
        <fullName evidence="3">DUF455 family protein</fullName>
    </recommendedName>
</protein>
<sequence length="484" mass="54419">MSNLPNSQAYQSYRNLPPLAGLSTLEAAARPGLSVESAVSRLKRAHFAFQQLHRIYTSHITSEPIYELKTAFAYHAYLCSEHVAAHRERVGEMREPPLGLEAIPHPALEVFFDEILTAPSTGHLLVGIYEKALPALDAALARHMADTNPLTDAPSVRLCKLARVELAEMLEYGQKAVPCLVDESARANMTAWCANLDSLLAQAGGLDGALPIPADAPSDPSRMSSQTPYHYDPIPKRDDRFQDLYNQGVNAEEFLYTPEFPANAKALMMLYKRIREIDVPEMMASIIVQTSGKPWDYYRAMTRQMWDEARHAMMGEVGFVALGVDWTKARITFNWSMRLNTECTPLERHAVLYFIEQGLMHKTGKRYEWEVGGESGIPLVKTLQDYDWADEVLHASIGREWYIPQIGGWKEALDYGDKCWSRILSNWQTVKEQGLTEHANWWPAIYQQACESWGISPDPKVLAYDTTYAGKRADLKHVGIAGSA</sequence>
<evidence type="ECO:0000313" key="1">
    <source>
        <dbReference type="EMBL" id="VIP04446.1"/>
    </source>
</evidence>
<gene>
    <name evidence="1" type="ORF">GMBLW1_47470</name>
</gene>
<evidence type="ECO:0000313" key="2">
    <source>
        <dbReference type="Proteomes" id="UP000464378"/>
    </source>
</evidence>
<keyword evidence="2" id="KW-1185">Reference proteome</keyword>
<dbReference type="InterPro" id="IPR009078">
    <property type="entry name" value="Ferritin-like_SF"/>
</dbReference>
<name>A0A6C2YSL3_9BACT</name>
<dbReference type="AlphaFoldDB" id="A0A6C2YSL3"/>
<organism evidence="1">
    <name type="scientific">Tuwongella immobilis</name>
    <dbReference type="NCBI Taxonomy" id="692036"/>
    <lineage>
        <taxon>Bacteria</taxon>
        <taxon>Pseudomonadati</taxon>
        <taxon>Planctomycetota</taxon>
        <taxon>Planctomycetia</taxon>
        <taxon>Gemmatales</taxon>
        <taxon>Gemmataceae</taxon>
        <taxon>Tuwongella</taxon>
    </lineage>
</organism>
<proteinExistence type="predicted"/>
<dbReference type="InParanoid" id="A0A6C2YSL3"/>
<dbReference type="EMBL" id="LR593887">
    <property type="protein sequence ID" value="VTS06254.1"/>
    <property type="molecule type" value="Genomic_DNA"/>
</dbReference>
<dbReference type="SUPFAM" id="SSF47240">
    <property type="entry name" value="Ferritin-like"/>
    <property type="match status" value="1"/>
</dbReference>